<dbReference type="EMBL" id="LTAG01000111">
    <property type="protein sequence ID" value="KXO15256.1"/>
    <property type="molecule type" value="Genomic_DNA"/>
</dbReference>
<name>A0A137SS93_9BACT</name>
<feature type="region of interest" description="Disordered" evidence="1">
    <location>
        <begin position="44"/>
        <end position="70"/>
    </location>
</feature>
<evidence type="ECO:0000313" key="3">
    <source>
        <dbReference type="Proteomes" id="UP000070093"/>
    </source>
</evidence>
<dbReference type="InterPro" id="IPR006522">
    <property type="entry name" value="Phage_virion_morphogenesis"/>
</dbReference>
<dbReference type="PATRIC" id="fig|28125.4.peg.1929"/>
<dbReference type="STRING" id="28125.HMPREF3202_01936"/>
<evidence type="ECO:0000256" key="1">
    <source>
        <dbReference type="SAM" id="MobiDB-lite"/>
    </source>
</evidence>
<accession>A0A137SS93</accession>
<organism evidence="2 3">
    <name type="scientific">Prevotella bivia</name>
    <dbReference type="NCBI Taxonomy" id="28125"/>
    <lineage>
        <taxon>Bacteria</taxon>
        <taxon>Pseudomonadati</taxon>
        <taxon>Bacteroidota</taxon>
        <taxon>Bacteroidia</taxon>
        <taxon>Bacteroidales</taxon>
        <taxon>Prevotellaceae</taxon>
        <taxon>Prevotella</taxon>
    </lineage>
</organism>
<sequence length="202" mass="22828">MDAKEIERRISRVKDEIQKEVTDRLPRKVGVVAANHFKQNFRDGGFTDGGVHQWKRTKRQDGNTKDAKYSPLTSRRNHLMRSIQSETSPGQVTISNPVPYAAVHNEGGTINTHPTITKRMRRMAWAKVYALSGVKGKGKLPKDLPSGAKMWKALALTKKTKLNITARIPRRQFIGDSRELTAKINKMLGESIEKIKELVSRT</sequence>
<feature type="compositionally biased region" description="Basic and acidic residues" evidence="1">
    <location>
        <begin position="59"/>
        <end position="68"/>
    </location>
</feature>
<reference evidence="2 3" key="1">
    <citation type="submission" date="2016-02" db="EMBL/GenBank/DDBJ databases">
        <authorList>
            <person name="Wen L."/>
            <person name="He K."/>
            <person name="Yang H."/>
        </authorList>
    </citation>
    <scope>NUCLEOTIDE SEQUENCE [LARGE SCALE GENOMIC DNA]</scope>
    <source>
        <strain evidence="2 3">GED7880</strain>
    </source>
</reference>
<dbReference type="Proteomes" id="UP000070093">
    <property type="component" value="Unassembled WGS sequence"/>
</dbReference>
<dbReference type="AlphaFoldDB" id="A0A137SS93"/>
<gene>
    <name evidence="2" type="ORF">HMPREF3202_01936</name>
</gene>
<comment type="caution">
    <text evidence="2">The sequence shown here is derived from an EMBL/GenBank/DDBJ whole genome shotgun (WGS) entry which is preliminary data.</text>
</comment>
<dbReference type="RefSeq" id="WP_061315390.1">
    <property type="nucleotide sequence ID" value="NZ_KQ965707.1"/>
</dbReference>
<protein>
    <submittedName>
        <fullName evidence="2">Putative phage virion morphogeneis protein</fullName>
    </submittedName>
</protein>
<evidence type="ECO:0000313" key="2">
    <source>
        <dbReference type="EMBL" id="KXO15256.1"/>
    </source>
</evidence>
<dbReference type="Pfam" id="PF05069">
    <property type="entry name" value="Phage_tail_S"/>
    <property type="match status" value="1"/>
</dbReference>
<proteinExistence type="predicted"/>